<gene>
    <name evidence="1" type="ORF">JETT_1199</name>
</gene>
<protein>
    <submittedName>
        <fullName evidence="1">Uncharacterized protein</fullName>
    </submittedName>
</protein>
<evidence type="ECO:0000313" key="2">
    <source>
        <dbReference type="Proteomes" id="UP000319783"/>
    </source>
</evidence>
<evidence type="ECO:0000313" key="1">
    <source>
        <dbReference type="EMBL" id="TLD42456.1"/>
    </source>
</evidence>
<proteinExistence type="predicted"/>
<accession>A0A533QCI8</accession>
<dbReference type="AlphaFoldDB" id="A0A533QCI8"/>
<organism evidence="1 2">
    <name type="scientific">Candidatus Jettenia ecosi</name>
    <dbReference type="NCBI Taxonomy" id="2494326"/>
    <lineage>
        <taxon>Bacteria</taxon>
        <taxon>Pseudomonadati</taxon>
        <taxon>Planctomycetota</taxon>
        <taxon>Candidatus Brocadiia</taxon>
        <taxon>Candidatus Brocadiales</taxon>
        <taxon>Candidatus Brocadiaceae</taxon>
        <taxon>Candidatus Jettenia</taxon>
    </lineage>
</organism>
<dbReference type="Proteomes" id="UP000319783">
    <property type="component" value="Unassembled WGS sequence"/>
</dbReference>
<name>A0A533QCI8_9BACT</name>
<comment type="caution">
    <text evidence="1">The sequence shown here is derived from an EMBL/GenBank/DDBJ whole genome shotgun (WGS) entry which is preliminary data.</text>
</comment>
<sequence>MIIVSKVKFGSHSEQSEESPAHEKAILFVPRMIKMDAIFLLLSEK</sequence>
<dbReference type="EMBL" id="SULG01000019">
    <property type="protein sequence ID" value="TLD42456.1"/>
    <property type="molecule type" value="Genomic_DNA"/>
</dbReference>
<reference evidence="1 2" key="1">
    <citation type="submission" date="2019-04" db="EMBL/GenBank/DDBJ databases">
        <title>Genome of a novel bacterium Candidatus Jettenia ecosi reconstructed from metagenome of an anammox bioreactor.</title>
        <authorList>
            <person name="Mardanov A.V."/>
            <person name="Beletsky A.V."/>
            <person name="Ravin N.V."/>
            <person name="Botchkova E.A."/>
            <person name="Litti Y.V."/>
            <person name="Nozhevnikova A.N."/>
        </authorList>
    </citation>
    <scope>NUCLEOTIDE SEQUENCE [LARGE SCALE GENOMIC DNA]</scope>
    <source>
        <strain evidence="1">J2</strain>
    </source>
</reference>